<name>A0AAJ3FC51_MEDGN</name>
<dbReference type="Pfam" id="PF04404">
    <property type="entry name" value="ERF"/>
    <property type="match status" value="1"/>
</dbReference>
<gene>
    <name evidence="2" type="ORF">G4993_03770</name>
</gene>
<accession>A0AAJ3FC51</accession>
<dbReference type="RefSeq" id="WP_173877937.1">
    <property type="nucleotide sequence ID" value="NZ_JAAIMR010000004.1"/>
</dbReference>
<dbReference type="InterPro" id="IPR007499">
    <property type="entry name" value="ERF_bacteria_virus"/>
</dbReference>
<evidence type="ECO:0000313" key="3">
    <source>
        <dbReference type="Proteomes" id="UP001296580"/>
    </source>
</evidence>
<sequence length="382" mass="43608">MKNYQYLNLEQKMLRIRRKMPTLLKKFYNDEADYDFSTLDDIYEAMTPALNKYGVNFDIVREIPTQYDKDGHLTYLVLDKDDFWRYEADVELSWTNADRPEECRHATIHITGTNEIPDKAHGTALTYGLKYYFRNKFCIRQVGSEQEDPDYTKHDVEQGTNAADKPVRETHKREKETNKAVKRSESKKGATEDNGNSAGFSGKSKEMKTLLGNTPVTRVTEKTEKDTAVWEKQAENVIESEEKQAEHVTKSEEKKEVVTSEGGEKLHTEEAALADKPEDADGFIPVNAEEVPFEEDADFMEELQGELEEETSDSEIEAAKKFVCDFGVFKGKTMEQVLEAGVKGTETLKWIANKYKGPNKELVKAAKTLLDYQSESEELKAA</sequence>
<feature type="region of interest" description="Disordered" evidence="1">
    <location>
        <begin position="237"/>
        <end position="283"/>
    </location>
</feature>
<dbReference type="EMBL" id="JAAIRV010000004">
    <property type="protein sequence ID" value="NSI57518.1"/>
    <property type="molecule type" value="Genomic_DNA"/>
</dbReference>
<proteinExistence type="predicted"/>
<dbReference type="AlphaFoldDB" id="A0AAJ3FC51"/>
<comment type="caution">
    <text evidence="2">The sequence shown here is derived from an EMBL/GenBank/DDBJ whole genome shotgun (WGS) entry which is preliminary data.</text>
</comment>
<reference evidence="2" key="1">
    <citation type="journal article" date="2020" name="Cell Host Microbe">
        <title>Functional and Genomic Variation between Human-Derived Isolates of Lachnospiraceae Reveals Inter- and Intra-Species Diversity.</title>
        <authorList>
            <person name="Sorbara M.T."/>
            <person name="Littmann E.R."/>
            <person name="Fontana E."/>
            <person name="Moody T.U."/>
            <person name="Kohout C.E."/>
            <person name="Gjonbalaj M."/>
            <person name="Eaton V."/>
            <person name="Seok R."/>
            <person name="Leiner I.M."/>
            <person name="Pamer E.G."/>
        </authorList>
    </citation>
    <scope>NUCLEOTIDE SEQUENCE</scope>
    <source>
        <strain evidence="2">MSK.15.32</strain>
    </source>
</reference>
<evidence type="ECO:0000256" key="1">
    <source>
        <dbReference type="SAM" id="MobiDB-lite"/>
    </source>
</evidence>
<organism evidence="2 3">
    <name type="scientific">Mediterraneibacter gnavus</name>
    <name type="common">Ruminococcus gnavus</name>
    <dbReference type="NCBI Taxonomy" id="33038"/>
    <lineage>
        <taxon>Bacteria</taxon>
        <taxon>Bacillati</taxon>
        <taxon>Bacillota</taxon>
        <taxon>Clostridia</taxon>
        <taxon>Lachnospirales</taxon>
        <taxon>Lachnospiraceae</taxon>
        <taxon>Mediterraneibacter</taxon>
    </lineage>
</organism>
<reference evidence="2" key="2">
    <citation type="submission" date="2020-02" db="EMBL/GenBank/DDBJ databases">
        <authorList>
            <person name="Littmann E."/>
            <person name="Sorbara M."/>
        </authorList>
    </citation>
    <scope>NUCLEOTIDE SEQUENCE</scope>
    <source>
        <strain evidence="2">MSK.15.32</strain>
    </source>
</reference>
<feature type="compositionally biased region" description="Basic and acidic residues" evidence="1">
    <location>
        <begin position="237"/>
        <end position="279"/>
    </location>
</feature>
<feature type="compositionally biased region" description="Basic and acidic residues" evidence="1">
    <location>
        <begin position="165"/>
        <end position="191"/>
    </location>
</feature>
<feature type="region of interest" description="Disordered" evidence="1">
    <location>
        <begin position="144"/>
        <end position="210"/>
    </location>
</feature>
<dbReference type="Proteomes" id="UP001296580">
    <property type="component" value="Unassembled WGS sequence"/>
</dbReference>
<evidence type="ECO:0008006" key="4">
    <source>
        <dbReference type="Google" id="ProtNLM"/>
    </source>
</evidence>
<evidence type="ECO:0000313" key="2">
    <source>
        <dbReference type="EMBL" id="NSI57518.1"/>
    </source>
</evidence>
<protein>
    <recommendedName>
        <fullName evidence="4">ERF superfamily</fullName>
    </recommendedName>
</protein>